<organism evidence="10 11">
    <name type="scientific">Powellomyces hirtus</name>
    <dbReference type="NCBI Taxonomy" id="109895"/>
    <lineage>
        <taxon>Eukaryota</taxon>
        <taxon>Fungi</taxon>
        <taxon>Fungi incertae sedis</taxon>
        <taxon>Chytridiomycota</taxon>
        <taxon>Chytridiomycota incertae sedis</taxon>
        <taxon>Chytridiomycetes</taxon>
        <taxon>Spizellomycetales</taxon>
        <taxon>Powellomycetaceae</taxon>
        <taxon>Powellomyces</taxon>
    </lineage>
</organism>
<gene>
    <name evidence="10" type="ORF">PhCBS80983_g02687</name>
</gene>
<evidence type="ECO:0000256" key="1">
    <source>
        <dbReference type="ARBA" id="ARBA00010718"/>
    </source>
</evidence>
<keyword evidence="5" id="KW-0456">Lyase</keyword>
<evidence type="ECO:0000313" key="10">
    <source>
        <dbReference type="EMBL" id="TPX59078.1"/>
    </source>
</evidence>
<evidence type="ECO:0000313" key="11">
    <source>
        <dbReference type="Proteomes" id="UP000318582"/>
    </source>
</evidence>
<comment type="catalytic activity">
    <reaction evidence="6">
        <text>hydrogencarbonate + H(+) = CO2 + H2O</text>
        <dbReference type="Rhea" id="RHEA:10748"/>
        <dbReference type="ChEBI" id="CHEBI:15377"/>
        <dbReference type="ChEBI" id="CHEBI:15378"/>
        <dbReference type="ChEBI" id="CHEBI:16526"/>
        <dbReference type="ChEBI" id="CHEBI:17544"/>
        <dbReference type="EC" id="4.2.1.1"/>
    </reaction>
</comment>
<dbReference type="CDD" id="cd03124">
    <property type="entry name" value="alpha_CA_prokaryotic_like"/>
    <property type="match status" value="1"/>
</dbReference>
<comment type="caution">
    <text evidence="10">The sequence shown here is derived from an EMBL/GenBank/DDBJ whole genome shotgun (WGS) entry which is preliminary data.</text>
</comment>
<keyword evidence="3" id="KW-0479">Metal-binding</keyword>
<dbReference type="STRING" id="109895.A0A507E7I8"/>
<dbReference type="PROSITE" id="PS51144">
    <property type="entry name" value="ALPHA_CA_2"/>
    <property type="match status" value="1"/>
</dbReference>
<evidence type="ECO:0000259" key="9">
    <source>
        <dbReference type="PROSITE" id="PS51144"/>
    </source>
</evidence>
<accession>A0A507E7I8</accession>
<keyword evidence="8" id="KW-0732">Signal</keyword>
<dbReference type="InterPro" id="IPR023561">
    <property type="entry name" value="Carbonic_anhydrase_a-class"/>
</dbReference>
<dbReference type="InterPro" id="IPR036398">
    <property type="entry name" value="CA_dom_sf"/>
</dbReference>
<evidence type="ECO:0000256" key="4">
    <source>
        <dbReference type="ARBA" id="ARBA00022833"/>
    </source>
</evidence>
<dbReference type="GO" id="GO:0004089">
    <property type="term" value="F:carbonate dehydratase activity"/>
    <property type="evidence" value="ECO:0007669"/>
    <property type="project" value="UniProtKB-EC"/>
</dbReference>
<feature type="chain" id="PRO_5021418870" description="carbonic anhydrase" evidence="8">
    <location>
        <begin position="26"/>
        <end position="341"/>
    </location>
</feature>
<feature type="signal peptide" evidence="8">
    <location>
        <begin position="1"/>
        <end position="25"/>
    </location>
</feature>
<proteinExistence type="inferred from homology"/>
<feature type="compositionally biased region" description="Low complexity" evidence="7">
    <location>
        <begin position="303"/>
        <end position="326"/>
    </location>
</feature>
<name>A0A507E7I8_9FUNG</name>
<evidence type="ECO:0000256" key="3">
    <source>
        <dbReference type="ARBA" id="ARBA00022723"/>
    </source>
</evidence>
<dbReference type="GO" id="GO:0008270">
    <property type="term" value="F:zinc ion binding"/>
    <property type="evidence" value="ECO:0007669"/>
    <property type="project" value="InterPro"/>
</dbReference>
<dbReference type="InterPro" id="IPR041891">
    <property type="entry name" value="Alpha_CA_prokaryot-like"/>
</dbReference>
<feature type="domain" description="Alpha-carbonic anhydrase" evidence="9">
    <location>
        <begin position="60"/>
        <end position="296"/>
    </location>
</feature>
<dbReference type="InterPro" id="IPR001148">
    <property type="entry name" value="CA_dom"/>
</dbReference>
<protein>
    <recommendedName>
        <fullName evidence="2">carbonic anhydrase</fullName>
        <ecNumber evidence="2">4.2.1.1</ecNumber>
    </recommendedName>
</protein>
<comment type="similarity">
    <text evidence="1">Belongs to the alpha-carbonic anhydrase family.</text>
</comment>
<dbReference type="PANTHER" id="PTHR18952">
    <property type="entry name" value="CARBONIC ANHYDRASE"/>
    <property type="match status" value="1"/>
</dbReference>
<evidence type="ECO:0000256" key="5">
    <source>
        <dbReference type="ARBA" id="ARBA00023239"/>
    </source>
</evidence>
<dbReference type="EC" id="4.2.1.1" evidence="2"/>
<evidence type="ECO:0000256" key="8">
    <source>
        <dbReference type="SAM" id="SignalP"/>
    </source>
</evidence>
<sequence length="341" mass="35475">MVSFTLSSAIALLAAPLLLSSSISAHPHPRSLASAGHLNCLADVLLDVPVSGLKRRAEEIKFGYGAADGPLTWPGVCQTGQFQSPIDLVNTTLLQPPSLNVQLSTAPFSANFTNLGTTVQVTIPESLGVQGHTAADGTFFKLKQFHFHITAEHTKNSQVLPMEMHMVHATDAGRISVIGVLFEMGATPNPFLAPVIAAVPGVAKPEQSTTINNLSFAPLLPLLQTSKDWIYSGSLTTPPCTEGVLFNVVDTPMTVTAEEWNTMRSVLNFNARLVVGNAGVGQPGFASGARIVVEGEGAAKAPEGAASQVGTPAATPAVTPATTPAAGSAKFFPTDKLPHVA</sequence>
<keyword evidence="4" id="KW-0862">Zinc</keyword>
<dbReference type="Proteomes" id="UP000318582">
    <property type="component" value="Unassembled WGS sequence"/>
</dbReference>
<keyword evidence="11" id="KW-1185">Reference proteome</keyword>
<dbReference type="EMBL" id="QEAQ01000029">
    <property type="protein sequence ID" value="TPX59078.1"/>
    <property type="molecule type" value="Genomic_DNA"/>
</dbReference>
<feature type="region of interest" description="Disordered" evidence="7">
    <location>
        <begin position="303"/>
        <end position="330"/>
    </location>
</feature>
<dbReference type="SUPFAM" id="SSF51069">
    <property type="entry name" value="Carbonic anhydrase"/>
    <property type="match status" value="1"/>
</dbReference>
<dbReference type="Pfam" id="PF00194">
    <property type="entry name" value="Carb_anhydrase"/>
    <property type="match status" value="1"/>
</dbReference>
<dbReference type="SMART" id="SM01057">
    <property type="entry name" value="Carb_anhydrase"/>
    <property type="match status" value="1"/>
</dbReference>
<evidence type="ECO:0000256" key="7">
    <source>
        <dbReference type="SAM" id="MobiDB-lite"/>
    </source>
</evidence>
<dbReference type="PANTHER" id="PTHR18952:SF265">
    <property type="entry name" value="CARBONIC ANHYDRASE"/>
    <property type="match status" value="1"/>
</dbReference>
<reference evidence="10 11" key="1">
    <citation type="journal article" date="2019" name="Sci. Rep.">
        <title>Comparative genomics of chytrid fungi reveal insights into the obligate biotrophic and pathogenic lifestyle of Synchytrium endobioticum.</title>
        <authorList>
            <person name="van de Vossenberg B.T.L.H."/>
            <person name="Warris S."/>
            <person name="Nguyen H.D.T."/>
            <person name="van Gent-Pelzer M.P.E."/>
            <person name="Joly D.L."/>
            <person name="van de Geest H.C."/>
            <person name="Bonants P.J.M."/>
            <person name="Smith D.S."/>
            <person name="Levesque C.A."/>
            <person name="van der Lee T.A.J."/>
        </authorList>
    </citation>
    <scope>NUCLEOTIDE SEQUENCE [LARGE SCALE GENOMIC DNA]</scope>
    <source>
        <strain evidence="10 11">CBS 809.83</strain>
    </source>
</reference>
<evidence type="ECO:0000256" key="6">
    <source>
        <dbReference type="ARBA" id="ARBA00048348"/>
    </source>
</evidence>
<dbReference type="Gene3D" id="3.10.200.10">
    <property type="entry name" value="Alpha carbonic anhydrase"/>
    <property type="match status" value="1"/>
</dbReference>
<dbReference type="AlphaFoldDB" id="A0A507E7I8"/>
<evidence type="ECO:0000256" key="2">
    <source>
        <dbReference type="ARBA" id="ARBA00012925"/>
    </source>
</evidence>